<dbReference type="AlphaFoldDB" id="A0A4Y7J1V8"/>
<keyword evidence="2" id="KW-1185">Reference proteome</keyword>
<gene>
    <name evidence="1" type="ORF">C5167_012606</name>
</gene>
<proteinExistence type="predicted"/>
<dbReference type="EMBL" id="CM010717">
    <property type="protein sequence ID" value="RZC53738.1"/>
    <property type="molecule type" value="Genomic_DNA"/>
</dbReference>
<dbReference type="Gramene" id="RZC53738">
    <property type="protein sequence ID" value="RZC53738"/>
    <property type="gene ID" value="C5167_012606"/>
</dbReference>
<accession>A0A4Y7J1V8</accession>
<protein>
    <submittedName>
        <fullName evidence="1">Uncharacterized protein</fullName>
    </submittedName>
</protein>
<dbReference type="Proteomes" id="UP000316621">
    <property type="component" value="Chromosome 3"/>
</dbReference>
<sequence>MSPNKQHLSSRPWPAHWYPNEESRLTRSMIPWGVMSFDEEQRVFAKGFLDEYYKELLKSHPEKLGGPIKFLHSDCRKTTTRWHDEEPNCLYRDKTML</sequence>
<organism evidence="1 2">
    <name type="scientific">Papaver somniferum</name>
    <name type="common">Opium poppy</name>
    <dbReference type="NCBI Taxonomy" id="3469"/>
    <lineage>
        <taxon>Eukaryota</taxon>
        <taxon>Viridiplantae</taxon>
        <taxon>Streptophyta</taxon>
        <taxon>Embryophyta</taxon>
        <taxon>Tracheophyta</taxon>
        <taxon>Spermatophyta</taxon>
        <taxon>Magnoliopsida</taxon>
        <taxon>Ranunculales</taxon>
        <taxon>Papaveraceae</taxon>
        <taxon>Papaveroideae</taxon>
        <taxon>Papaver</taxon>
    </lineage>
</organism>
<evidence type="ECO:0000313" key="1">
    <source>
        <dbReference type="EMBL" id="RZC53738.1"/>
    </source>
</evidence>
<evidence type="ECO:0000313" key="2">
    <source>
        <dbReference type="Proteomes" id="UP000316621"/>
    </source>
</evidence>
<reference evidence="1 2" key="1">
    <citation type="journal article" date="2018" name="Science">
        <title>The opium poppy genome and morphinan production.</title>
        <authorList>
            <person name="Guo L."/>
            <person name="Winzer T."/>
            <person name="Yang X."/>
            <person name="Li Y."/>
            <person name="Ning Z."/>
            <person name="He Z."/>
            <person name="Teodor R."/>
            <person name="Lu Y."/>
            <person name="Bowser T.A."/>
            <person name="Graham I.A."/>
            <person name="Ye K."/>
        </authorList>
    </citation>
    <scope>NUCLEOTIDE SEQUENCE [LARGE SCALE GENOMIC DNA]</scope>
    <source>
        <strain evidence="2">cv. HN1</strain>
        <tissue evidence="1">Leaves</tissue>
    </source>
</reference>
<name>A0A4Y7J1V8_PAPSO</name>